<dbReference type="OrthoDB" id="5576763at2759"/>
<keyword evidence="2" id="KW-1185">Reference proteome</keyword>
<proteinExistence type="predicted"/>
<comment type="caution">
    <text evidence="1">The sequence shown here is derived from an EMBL/GenBank/DDBJ whole genome shotgun (WGS) entry which is preliminary data.</text>
</comment>
<reference evidence="1" key="1">
    <citation type="journal article" date="2020" name="Fungal Divers.">
        <title>Resolving the Mortierellaceae phylogeny through synthesis of multi-gene phylogenetics and phylogenomics.</title>
        <authorList>
            <person name="Vandepol N."/>
            <person name="Liber J."/>
            <person name="Desiro A."/>
            <person name="Na H."/>
            <person name="Kennedy M."/>
            <person name="Barry K."/>
            <person name="Grigoriev I.V."/>
            <person name="Miller A.N."/>
            <person name="O'Donnell K."/>
            <person name="Stajich J.E."/>
            <person name="Bonito G."/>
        </authorList>
    </citation>
    <scope>NUCLEOTIDE SEQUENCE</scope>
    <source>
        <strain evidence="1">BC1065</strain>
    </source>
</reference>
<sequence length="65" mass="7072">MIDLQPLVDMNGESRFSAQFKTIQEGTTSTSNNCVVKSGANASGVNCRVLIYGDYTHPYSLVVEN</sequence>
<protein>
    <submittedName>
        <fullName evidence="1">Uncharacterized protein</fullName>
    </submittedName>
</protein>
<evidence type="ECO:0000313" key="2">
    <source>
        <dbReference type="Proteomes" id="UP000807716"/>
    </source>
</evidence>
<feature type="non-terminal residue" evidence="1">
    <location>
        <position position="65"/>
    </location>
</feature>
<accession>A0A9P6TV69</accession>
<dbReference type="AlphaFoldDB" id="A0A9P6TV69"/>
<dbReference type="EMBL" id="JAAAJB010001444">
    <property type="protein sequence ID" value="KAG0247961.1"/>
    <property type="molecule type" value="Genomic_DNA"/>
</dbReference>
<gene>
    <name evidence="1" type="ORF">DFQ27_001359</name>
</gene>
<dbReference type="Proteomes" id="UP000807716">
    <property type="component" value="Unassembled WGS sequence"/>
</dbReference>
<organism evidence="1 2">
    <name type="scientific">Actinomortierella ambigua</name>
    <dbReference type="NCBI Taxonomy" id="1343610"/>
    <lineage>
        <taxon>Eukaryota</taxon>
        <taxon>Fungi</taxon>
        <taxon>Fungi incertae sedis</taxon>
        <taxon>Mucoromycota</taxon>
        <taxon>Mortierellomycotina</taxon>
        <taxon>Mortierellomycetes</taxon>
        <taxon>Mortierellales</taxon>
        <taxon>Mortierellaceae</taxon>
        <taxon>Actinomortierella</taxon>
    </lineage>
</organism>
<name>A0A9P6TV69_9FUNG</name>
<evidence type="ECO:0000313" key="1">
    <source>
        <dbReference type="EMBL" id="KAG0247961.1"/>
    </source>
</evidence>